<evidence type="ECO:0000313" key="2">
    <source>
        <dbReference type="Proteomes" id="UP000755104"/>
    </source>
</evidence>
<evidence type="ECO:0000313" key="1">
    <source>
        <dbReference type="EMBL" id="MBX7483464.1"/>
    </source>
</evidence>
<dbReference type="EMBL" id="JAIGNO010000009">
    <property type="protein sequence ID" value="MBX7483464.1"/>
    <property type="molecule type" value="Genomic_DNA"/>
</dbReference>
<organism evidence="1 2">
    <name type="scientific">Qipengyuania qiaonensis</name>
    <dbReference type="NCBI Taxonomy" id="2867240"/>
    <lineage>
        <taxon>Bacteria</taxon>
        <taxon>Pseudomonadati</taxon>
        <taxon>Pseudomonadota</taxon>
        <taxon>Alphaproteobacteria</taxon>
        <taxon>Sphingomonadales</taxon>
        <taxon>Erythrobacteraceae</taxon>
        <taxon>Qipengyuania</taxon>
    </lineage>
</organism>
<dbReference type="Gene3D" id="3.40.50.1820">
    <property type="entry name" value="alpha/beta hydrolase"/>
    <property type="match status" value="1"/>
</dbReference>
<keyword evidence="2" id="KW-1185">Reference proteome</keyword>
<dbReference type="SUPFAM" id="SSF53474">
    <property type="entry name" value="alpha/beta-Hydrolases"/>
    <property type="match status" value="1"/>
</dbReference>
<sequence length="89" mass="9816">MACLVEEIAAEHGETLVTARPFPLRDHTTALFDSGGEKPPMVLLHELGLDWRMWSRVIPRLTPHHRVVAIDLRGFGAAAGAPTGRPRQN</sequence>
<reference evidence="1 2" key="1">
    <citation type="submission" date="2021-08" db="EMBL/GenBank/DDBJ databases">
        <title>Comparative Genomics Analysis of the Genus Qipengyuania Reveals Extensive Genetic Diversity and Metabolic Versatility, Including the Description of Fifteen Novel Species.</title>
        <authorList>
            <person name="Liu Y."/>
        </authorList>
    </citation>
    <scope>NUCLEOTIDE SEQUENCE [LARGE SCALE GENOMIC DNA]</scope>
    <source>
        <strain evidence="1 2">6D47A</strain>
    </source>
</reference>
<dbReference type="RefSeq" id="WP_221559253.1">
    <property type="nucleotide sequence ID" value="NZ_JAIGNO010000009.1"/>
</dbReference>
<name>A0ABS7JC96_9SPHN</name>
<evidence type="ECO:0008006" key="3">
    <source>
        <dbReference type="Google" id="ProtNLM"/>
    </source>
</evidence>
<dbReference type="InterPro" id="IPR029058">
    <property type="entry name" value="AB_hydrolase_fold"/>
</dbReference>
<dbReference type="Proteomes" id="UP000755104">
    <property type="component" value="Unassembled WGS sequence"/>
</dbReference>
<accession>A0ABS7JC96</accession>
<protein>
    <recommendedName>
        <fullName evidence="3">Alpha/beta fold hydrolase</fullName>
    </recommendedName>
</protein>
<proteinExistence type="predicted"/>
<gene>
    <name evidence="1" type="ORF">K3174_13060</name>
</gene>
<comment type="caution">
    <text evidence="1">The sequence shown here is derived from an EMBL/GenBank/DDBJ whole genome shotgun (WGS) entry which is preliminary data.</text>
</comment>